<feature type="region of interest" description="Disordered" evidence="1">
    <location>
        <begin position="334"/>
        <end position="369"/>
    </location>
</feature>
<dbReference type="Proteomes" id="UP000572268">
    <property type="component" value="Unassembled WGS sequence"/>
</dbReference>
<feature type="region of interest" description="Disordered" evidence="1">
    <location>
        <begin position="238"/>
        <end position="299"/>
    </location>
</feature>
<accession>A0A7J6MFH3</accession>
<gene>
    <name evidence="2" type="ORF">FOL46_000977</name>
</gene>
<dbReference type="EMBL" id="JABANN010000125">
    <property type="protein sequence ID" value="KAF4670194.1"/>
    <property type="molecule type" value="Genomic_DNA"/>
</dbReference>
<feature type="compositionally biased region" description="Low complexity" evidence="1">
    <location>
        <begin position="940"/>
        <end position="949"/>
    </location>
</feature>
<feature type="compositionally biased region" description="Basic residues" evidence="1">
    <location>
        <begin position="1"/>
        <end position="21"/>
    </location>
</feature>
<protein>
    <submittedName>
        <fullName evidence="2">Uncharacterized protein</fullName>
    </submittedName>
</protein>
<dbReference type="GO" id="GO:0006405">
    <property type="term" value="P:RNA export from nucleus"/>
    <property type="evidence" value="ECO:0007669"/>
    <property type="project" value="TreeGrafter"/>
</dbReference>
<sequence>MPRKASAKTRKRASAKSKRRGSTAAASTAMEAERRALLTPENSEGGSTFSRWLRWLDTVYQSTPSGDMPDVIGELKQAELEYTQLMCSTAPAGADLGDEGGSRGIVRLMKPEPAPPKWQPTGRRRAGGGQGIIPPVKEAVKVEVPAVAKEATESKPKRKRGRPRKSERTVITAKGNAAIPPGAARPSTPKTLDTEDKARAKKARTNASSSPKAPPTRVVYDSLGPVGVEVIPGVPKAVKTATQASGRSQAEVVGHPAPPVKKNNQQQQPSPATVTRPSGTSPTATKKQPAAANKAAPMTPLVSNLPPGVVSHAASPALAYAFLLQQAALQHRQRQAKAAPTATVNKPPSAVTAGGGGAKASTAGPQEQQQHELLVQQLKSLVAAHQASWGQAAQARQAGKTAPSTAPGIGQFKSESSRREVNQQDVAAGNRTHGLIAPRIDRLAGSSVSQSAVKSVEKLGRAPVSLIPRFGRDMSSDEALAASSGADARRPTNRYEVAALKRLVAAVPKSDPRWGFRTGARDKVLRQSGVDFIRAPYSNAELNSLADAVEEARGTLGWDEDTVWKYIRESAGHGSQGKFWPTLYAKARLPHRSCESMQQAIRRHLVPDKYYRENRQLTREEKEMLAEIQRGELKMSLAQLSEMMNLPKYIIDDYMGILRRGFNQGVLSTPEEERRGLPPAKERSRWLCAALVRVYGVSFPFHLEPDPEKTPELVKIYKNLAQANCPDTPLTERVFNPRQWTNLFLQPMRNAAKYAWDKLPDKDAYCQHIVRQLADATEGKLKSPDGSINPFPALVLEQVPWRVVTPWWDAEAGKDFFRTVLLGRLTTGKPSSDASFDKLVDELWESWSLPEEESAAEKLMTAECERLVRSFIVAVAVSVDDSLKEKVPKSYQLDEVPQVDGWTKTAQKKVKKKGDFGEPSTPGAGKKEVAKTTPTPSPSSPTTSGLSSPVGSETSPSPKGEDDGKPRTPTLPAASESTEGYGKEELNEGPVVGRTAKSAHRDESLSKQERCQLLALALIDQYGMDSRFPHDDDDVEMLETIRGRFNRYLSRRGCSDGPVSTSEVVSLLKQIVRQGTRLAWDAMENWQAFCRYLIRGVQSAVKGALRDRRTGKVVAKPASVEEIPWKDIAPCWNPKGMRGVFTGTIMPLLGEDVDGMPLDALVKRLWAAWELPRKDNGDEARAYTDCEKAVKDYLLSLASKADPTVKERLRKKAAARTAEEDAVRTSQASKRRSMASVPLHRPPVSRGPGGFGSANVEYDSLPCEVDGALRVIEAGAAMDDTAGDMQSLLLDGGGGSITGTSTYTVFGDYSRPPALTEDTQELHQYVSAGESWATPECEADGEWERMGVISELGRQWKSRGSTVVIWDPLKCGHDVVEFKVSDDSDDSVTALCVTEWRDSAAAAAGNSSLQHGRHARRWIMAASTVTSVYLLVLSVSDAAQSLQPPVRYASVSLPGEAAEGEANRFISLCGTPTGSIYAGASDGSVWEVEYVTESELWREQQAQKARRRRLLSALGGSGGSGFTDQNRAKLKCLHRPFSSHLPGMFRSVASKIVSLSGPIVQVAFDPTRSLLYALGSSSTDGDSGRDVTVLRVDPKEGSVRHVADILHSSILSALRNMGTAAYGGSRVARARAFFSSARKNNAADVVGIFPVPYGKGGDICLLAVLRGGTRVYMRVWGYEAQSYSGLHQRPQLVDPAKRVPSRIVVGLVRPPDRSPVLSLRSCAMTESGSVTMLDGCGTVVVVTPDYSALARRCAGGAGAIGAMLEGYTVIDGGGAGLTHVFTQDGIDKADPSMSNELCKQGQPDDTPEAVILAGASSFCRLQMVRPIDRLFRILAAQNIHLLRDFVTRYTAVETAALIWQLLATHNLKSGAAKGLSRRDMSSGPGPGEVYAALTGGGRSGPSASPRGSFLGLTSGDLSGVQGSLDASGISSLGGGDSLFVDGEDTAEDRGSWMAHKAACVSAAEQALFSPDIASKLGFIDPFSSSAVGDISGSAALGGNLALGGRAPQRTAIGSLSQSVRMPTAGTAVIDSSLSARLRGLCLYISRLVRPFWKTPLMSLQEVPVSGGTKRRRQDDEGHSGDTQTVLRPVLSLRQRQRAKHTVTGISRLLEQYSAGLSDTGELPCLGQLITLMQVASQGLELLQLLGEGGGSRRAQATAELRKQQTDTLMSMRDMYFNTTLTNPEVCRPLVASLIQLGLLSEGTARRRFPALVPPMRSDLRLTVPETSQAQAALPDGRSTRRDSGTMNLTPASDSQQGFSTSWESMPTAADRYVKWTGVNPPATRNDVLGRSKGAANSLDLWLNKSR</sequence>
<evidence type="ECO:0000313" key="3">
    <source>
        <dbReference type="Proteomes" id="UP000572268"/>
    </source>
</evidence>
<proteinExistence type="predicted"/>
<dbReference type="InterPro" id="IPR004870">
    <property type="entry name" value="Nucleoporin_Nup155"/>
</dbReference>
<feature type="compositionally biased region" description="Polar residues" evidence="1">
    <location>
        <begin position="2244"/>
        <end position="2262"/>
    </location>
</feature>
<feature type="region of interest" description="Disordered" evidence="1">
    <location>
        <begin position="2225"/>
        <end position="2262"/>
    </location>
</feature>
<feature type="region of interest" description="Disordered" evidence="1">
    <location>
        <begin position="108"/>
        <end position="132"/>
    </location>
</feature>
<dbReference type="GO" id="GO:0006606">
    <property type="term" value="P:protein import into nucleus"/>
    <property type="evidence" value="ECO:0007669"/>
    <property type="project" value="TreeGrafter"/>
</dbReference>
<feature type="compositionally biased region" description="Low complexity" evidence="1">
    <location>
        <begin position="280"/>
        <end position="299"/>
    </location>
</feature>
<feature type="compositionally biased region" description="Low complexity" evidence="1">
    <location>
        <begin position="260"/>
        <end position="272"/>
    </location>
</feature>
<dbReference type="GO" id="GO:0000972">
    <property type="term" value="P:transcription-dependent tethering of RNA polymerase II gene DNA at nuclear periphery"/>
    <property type="evidence" value="ECO:0007669"/>
    <property type="project" value="TreeGrafter"/>
</dbReference>
<evidence type="ECO:0000313" key="2">
    <source>
        <dbReference type="EMBL" id="KAF4670194.1"/>
    </source>
</evidence>
<reference evidence="2 3" key="1">
    <citation type="submission" date="2020-04" db="EMBL/GenBank/DDBJ databases">
        <title>Perkinsus olseni comparative genomics.</title>
        <authorList>
            <person name="Bogema D.R."/>
        </authorList>
    </citation>
    <scope>NUCLEOTIDE SEQUENCE [LARGE SCALE GENOMIC DNA]</scope>
    <source>
        <strain evidence="2">ATCC PRA-31</strain>
    </source>
</reference>
<organism evidence="2 3">
    <name type="scientific">Perkinsus olseni</name>
    <name type="common">Perkinsus atlanticus</name>
    <dbReference type="NCBI Taxonomy" id="32597"/>
    <lineage>
        <taxon>Eukaryota</taxon>
        <taxon>Sar</taxon>
        <taxon>Alveolata</taxon>
        <taxon>Perkinsozoa</taxon>
        <taxon>Perkinsea</taxon>
        <taxon>Perkinsida</taxon>
        <taxon>Perkinsidae</taxon>
        <taxon>Perkinsus</taxon>
    </lineage>
</organism>
<feature type="region of interest" description="Disordered" evidence="1">
    <location>
        <begin position="393"/>
        <end position="433"/>
    </location>
</feature>
<dbReference type="GO" id="GO:0044611">
    <property type="term" value="C:nuclear pore inner ring"/>
    <property type="evidence" value="ECO:0007669"/>
    <property type="project" value="TreeGrafter"/>
</dbReference>
<feature type="region of interest" description="Disordered" evidence="1">
    <location>
        <begin position="2063"/>
        <end position="2082"/>
    </location>
</feature>
<feature type="region of interest" description="Disordered" evidence="1">
    <location>
        <begin position="1"/>
        <end position="48"/>
    </location>
</feature>
<dbReference type="GO" id="GO:0017056">
    <property type="term" value="F:structural constituent of nuclear pore"/>
    <property type="evidence" value="ECO:0007669"/>
    <property type="project" value="InterPro"/>
</dbReference>
<feature type="region of interest" description="Disordered" evidence="1">
    <location>
        <begin position="147"/>
        <end position="219"/>
    </location>
</feature>
<feature type="compositionally biased region" description="Low complexity" evidence="1">
    <location>
        <begin position="359"/>
        <end position="369"/>
    </location>
</feature>
<feature type="compositionally biased region" description="Basic residues" evidence="1">
    <location>
        <begin position="156"/>
        <end position="165"/>
    </location>
</feature>
<dbReference type="PANTHER" id="PTHR10350">
    <property type="entry name" value="NUCLEAR PORE COMPLEX PROTEIN NUP155"/>
    <property type="match status" value="1"/>
</dbReference>
<evidence type="ECO:0000256" key="1">
    <source>
        <dbReference type="SAM" id="MobiDB-lite"/>
    </source>
</evidence>
<comment type="caution">
    <text evidence="2">The sequence shown here is derived from an EMBL/GenBank/DDBJ whole genome shotgun (WGS) entry which is preliminary data.</text>
</comment>
<feature type="region of interest" description="Disordered" evidence="1">
    <location>
        <begin position="904"/>
        <end position="1004"/>
    </location>
</feature>
<feature type="region of interest" description="Disordered" evidence="1">
    <location>
        <begin position="1211"/>
        <end position="1251"/>
    </location>
</feature>
<dbReference type="Gene3D" id="1.20.58.1780">
    <property type="match status" value="1"/>
</dbReference>
<dbReference type="PANTHER" id="PTHR10350:SF6">
    <property type="entry name" value="NUCLEAR PORE COMPLEX PROTEIN NUP155"/>
    <property type="match status" value="1"/>
</dbReference>
<name>A0A7J6MFH3_PEROL</name>
<dbReference type="GO" id="GO:0036228">
    <property type="term" value="P:protein localization to nuclear inner membrane"/>
    <property type="evidence" value="ECO:0007669"/>
    <property type="project" value="TreeGrafter"/>
</dbReference>